<feature type="transmembrane region" description="Helical" evidence="1">
    <location>
        <begin position="36"/>
        <end position="55"/>
    </location>
</feature>
<feature type="transmembrane region" description="Helical" evidence="1">
    <location>
        <begin position="456"/>
        <end position="475"/>
    </location>
</feature>
<dbReference type="STRING" id="1618436.UV59_C0002G0037"/>
<evidence type="ECO:0000313" key="2">
    <source>
        <dbReference type="EMBL" id="KKS86162.1"/>
    </source>
</evidence>
<dbReference type="Proteomes" id="UP000034543">
    <property type="component" value="Unassembled WGS sequence"/>
</dbReference>
<name>A0A0G1CL20_9BACT</name>
<dbReference type="Gene3D" id="3.90.550.10">
    <property type="entry name" value="Spore Coat Polysaccharide Biosynthesis Protein SpsA, Chain A"/>
    <property type="match status" value="1"/>
</dbReference>
<dbReference type="PANTHER" id="PTHR36851:SF1">
    <property type="entry name" value="GLYCO_TRANS_2-LIKE DOMAIN-CONTAINING PROTEIN"/>
    <property type="match status" value="1"/>
</dbReference>
<feature type="transmembrane region" description="Helical" evidence="1">
    <location>
        <begin position="414"/>
        <end position="435"/>
    </location>
</feature>
<keyword evidence="1" id="KW-0472">Membrane</keyword>
<dbReference type="SUPFAM" id="SSF53448">
    <property type="entry name" value="Nucleotide-diphospho-sugar transferases"/>
    <property type="match status" value="1"/>
</dbReference>
<dbReference type="InterPro" id="IPR029044">
    <property type="entry name" value="Nucleotide-diphossugar_trans"/>
</dbReference>
<proteinExistence type="predicted"/>
<feature type="transmembrane region" description="Helical" evidence="1">
    <location>
        <begin position="12"/>
        <end position="30"/>
    </location>
</feature>
<keyword evidence="1" id="KW-1133">Transmembrane helix</keyword>
<feature type="transmembrane region" description="Helical" evidence="1">
    <location>
        <begin position="382"/>
        <end position="402"/>
    </location>
</feature>
<evidence type="ECO:0000256" key="1">
    <source>
        <dbReference type="SAM" id="Phobius"/>
    </source>
</evidence>
<gene>
    <name evidence="2" type="ORF">UV59_C0002G0037</name>
</gene>
<sequence>MKRLIERYPERSHRLFEILIPLFSWILITFPLWLSFWHPAVVAYAVLTFDVYWFYKSFTLAFKGTRAFLTLTAHTKVDWLTLLKEKFPDTWQEIFHVIIIPEYKEPVTVLEDTLINLLKQDFPLKNLIVVLATEVKDDKRHETAELLKNKYGHEFKHFWVTEHPLITGEVAGKSSNMAWAGKEVAKKLRAENIDIDNVTVTSCDADVLLHPKYYSYLTHAFLSDPDRYFHFYQPAILFYSNIWRIPLPGRVINTISSVLNLSLLSQNDRLINFSTYSLPFTTVEKVGFWGIDVIPEDYHLFFKTYFQLGEKVQAIPIFLPALADAAESTGFWRTMVNQYEQHKRWAWGVSDIPYVLQQYFTNTTIPFWKKTMRVFHLLENHILWPTNWFILTLGSTIPPIVNQNFARTYLGHELAQLSSGILTVSIVFLLIMILVDLRNRPSRPAGYPRWKIPILYLQWFSLPVVSFFLSALPGLDAHTRLMLGKRLEYRVTEKI</sequence>
<evidence type="ECO:0000313" key="3">
    <source>
        <dbReference type="Proteomes" id="UP000034543"/>
    </source>
</evidence>
<organism evidence="2 3">
    <name type="scientific">Candidatus Gottesmanbacteria bacterium GW2011_GWA1_43_11</name>
    <dbReference type="NCBI Taxonomy" id="1618436"/>
    <lineage>
        <taxon>Bacteria</taxon>
        <taxon>Candidatus Gottesmaniibacteriota</taxon>
    </lineage>
</organism>
<dbReference type="EMBL" id="LCFB01000002">
    <property type="protein sequence ID" value="KKS86162.1"/>
    <property type="molecule type" value="Genomic_DNA"/>
</dbReference>
<protein>
    <submittedName>
        <fullName evidence="2">Uncharacterized protein</fullName>
    </submittedName>
</protein>
<comment type="caution">
    <text evidence="2">The sequence shown here is derived from an EMBL/GenBank/DDBJ whole genome shotgun (WGS) entry which is preliminary data.</text>
</comment>
<dbReference type="PANTHER" id="PTHR36851">
    <property type="entry name" value="UNNAMED PRODUCT"/>
    <property type="match status" value="1"/>
</dbReference>
<keyword evidence="1" id="KW-0812">Transmembrane</keyword>
<dbReference type="AlphaFoldDB" id="A0A0G1CL20"/>
<accession>A0A0G1CL20</accession>
<reference evidence="2 3" key="1">
    <citation type="journal article" date="2015" name="Nature">
        <title>rRNA introns, odd ribosomes, and small enigmatic genomes across a large radiation of phyla.</title>
        <authorList>
            <person name="Brown C.T."/>
            <person name="Hug L.A."/>
            <person name="Thomas B.C."/>
            <person name="Sharon I."/>
            <person name="Castelle C.J."/>
            <person name="Singh A."/>
            <person name="Wilkins M.J."/>
            <person name="Williams K.H."/>
            <person name="Banfield J.F."/>
        </authorList>
    </citation>
    <scope>NUCLEOTIDE SEQUENCE [LARGE SCALE GENOMIC DNA]</scope>
</reference>